<feature type="region of interest" description="Disordered" evidence="1">
    <location>
        <begin position="1"/>
        <end position="46"/>
    </location>
</feature>
<accession>A0A833RPL7</accession>
<dbReference type="AlphaFoldDB" id="A0A833RPL7"/>
<proteinExistence type="predicted"/>
<evidence type="ECO:0000256" key="1">
    <source>
        <dbReference type="SAM" id="MobiDB-lite"/>
    </source>
</evidence>
<dbReference type="EMBL" id="WNWW01000493">
    <property type="protein sequence ID" value="KAF3424133.1"/>
    <property type="molecule type" value="Genomic_DNA"/>
</dbReference>
<feature type="compositionally biased region" description="Low complexity" evidence="1">
    <location>
        <begin position="24"/>
        <end position="36"/>
    </location>
</feature>
<comment type="caution">
    <text evidence="2">The sequence shown here is derived from an EMBL/GenBank/DDBJ whole genome shotgun (WGS) entry which is preliminary data.</text>
</comment>
<evidence type="ECO:0000313" key="2">
    <source>
        <dbReference type="EMBL" id="KAF3424133.1"/>
    </source>
</evidence>
<evidence type="ECO:0000313" key="3">
    <source>
        <dbReference type="Proteomes" id="UP000655588"/>
    </source>
</evidence>
<organism evidence="2 3">
    <name type="scientific">Frieseomelitta varia</name>
    <dbReference type="NCBI Taxonomy" id="561572"/>
    <lineage>
        <taxon>Eukaryota</taxon>
        <taxon>Metazoa</taxon>
        <taxon>Ecdysozoa</taxon>
        <taxon>Arthropoda</taxon>
        <taxon>Hexapoda</taxon>
        <taxon>Insecta</taxon>
        <taxon>Pterygota</taxon>
        <taxon>Neoptera</taxon>
        <taxon>Endopterygota</taxon>
        <taxon>Hymenoptera</taxon>
        <taxon>Apocrita</taxon>
        <taxon>Aculeata</taxon>
        <taxon>Apoidea</taxon>
        <taxon>Anthophila</taxon>
        <taxon>Apidae</taxon>
        <taxon>Frieseomelitta</taxon>
    </lineage>
</organism>
<gene>
    <name evidence="2" type="ORF">E2986_14126</name>
</gene>
<name>A0A833RPL7_9HYME</name>
<reference evidence="2" key="1">
    <citation type="submission" date="2019-11" db="EMBL/GenBank/DDBJ databases">
        <title>The nuclear and mitochondrial genomes of Frieseomelitta varia - a highly eusocial stingless bee (Meliponini) with a permanently sterile worker caste.</title>
        <authorList>
            <person name="Freitas F.C.P."/>
            <person name="Lourenco A.P."/>
            <person name="Nunes F.M.F."/>
            <person name="Paschoal A.R."/>
            <person name="Abreu F.C.P."/>
            <person name="Barbin F.O."/>
            <person name="Bataglia L."/>
            <person name="Cardoso-Junior C.A.M."/>
            <person name="Cervoni M.S."/>
            <person name="Silva S.R."/>
            <person name="Dalarmi F."/>
            <person name="Del Lama M.A."/>
            <person name="Depintor T.S."/>
            <person name="Ferreira K.M."/>
            <person name="Goria P.S."/>
            <person name="Jaskot M.C."/>
            <person name="Lago D.C."/>
            <person name="Luna-Lucena D."/>
            <person name="Moda L.M."/>
            <person name="Nascimento L."/>
            <person name="Pedrino M."/>
            <person name="Rabico F.O."/>
            <person name="Sanches F.C."/>
            <person name="Santos D.E."/>
            <person name="Santos C.G."/>
            <person name="Vieira J."/>
            <person name="Lopes T.F."/>
            <person name="Barchuk A.R."/>
            <person name="Hartfelder K."/>
            <person name="Simoes Z.L.P."/>
            <person name="Bitondi M.M.G."/>
            <person name="Pinheiro D.G."/>
        </authorList>
    </citation>
    <scope>NUCLEOTIDE SEQUENCE</scope>
    <source>
        <strain evidence="2">USP_RPSP 00005682</strain>
        <tissue evidence="2">Whole individual</tissue>
    </source>
</reference>
<sequence>MVHTNINDITIKGPYENFKKDKSTSSGYQQQSQRQQTNKNDKYGSWGPRSKVLVQLNLIDAILTVVSHLIKKIIKLDFQVNCAIKIFLLEVVLRYLRIKAGFIELTLVHGAFD</sequence>
<keyword evidence="3" id="KW-1185">Reference proteome</keyword>
<protein>
    <submittedName>
        <fullName evidence="2">Uncharacterized protein</fullName>
    </submittedName>
</protein>
<dbReference type="Proteomes" id="UP000655588">
    <property type="component" value="Unassembled WGS sequence"/>
</dbReference>